<protein>
    <submittedName>
        <fullName evidence="1">Uncharacterized protein</fullName>
    </submittedName>
</protein>
<sequence length="118" mass="13041">MYSHDSLAEIAIDVVKNPRKAINLAKDGSQEHSTAICGAIEQFPSHLRHNALEVLLLNCCKGKWNLLDAEALVICIGNLGEDLDDCETATHVGFSRRFATANKHKLEKLILPHVDELL</sequence>
<gene>
    <name evidence="1" type="ORF">SCHPADRAFT_1002596</name>
</gene>
<dbReference type="AlphaFoldDB" id="A0A0H2R2I0"/>
<reference evidence="1 2" key="1">
    <citation type="submission" date="2015-04" db="EMBL/GenBank/DDBJ databases">
        <title>Complete genome sequence of Schizopora paradoxa KUC8140, a cosmopolitan wood degrader in East Asia.</title>
        <authorList>
            <consortium name="DOE Joint Genome Institute"/>
            <person name="Min B."/>
            <person name="Park H."/>
            <person name="Jang Y."/>
            <person name="Kim J.-J."/>
            <person name="Kim K.H."/>
            <person name="Pangilinan J."/>
            <person name="Lipzen A."/>
            <person name="Riley R."/>
            <person name="Grigoriev I.V."/>
            <person name="Spatafora J.W."/>
            <person name="Choi I.-G."/>
        </authorList>
    </citation>
    <scope>NUCLEOTIDE SEQUENCE [LARGE SCALE GENOMIC DNA]</scope>
    <source>
        <strain evidence="1 2">KUC8140</strain>
    </source>
</reference>
<evidence type="ECO:0000313" key="1">
    <source>
        <dbReference type="EMBL" id="KLO05984.1"/>
    </source>
</evidence>
<organism evidence="1 2">
    <name type="scientific">Schizopora paradoxa</name>
    <dbReference type="NCBI Taxonomy" id="27342"/>
    <lineage>
        <taxon>Eukaryota</taxon>
        <taxon>Fungi</taxon>
        <taxon>Dikarya</taxon>
        <taxon>Basidiomycota</taxon>
        <taxon>Agaricomycotina</taxon>
        <taxon>Agaricomycetes</taxon>
        <taxon>Hymenochaetales</taxon>
        <taxon>Schizoporaceae</taxon>
        <taxon>Schizopora</taxon>
    </lineage>
</organism>
<keyword evidence="2" id="KW-1185">Reference proteome</keyword>
<feature type="non-terminal residue" evidence="1">
    <location>
        <position position="118"/>
    </location>
</feature>
<dbReference type="InParanoid" id="A0A0H2R2I0"/>
<dbReference type="EMBL" id="KQ086249">
    <property type="protein sequence ID" value="KLO05984.1"/>
    <property type="molecule type" value="Genomic_DNA"/>
</dbReference>
<proteinExistence type="predicted"/>
<name>A0A0H2R2I0_9AGAM</name>
<accession>A0A0H2R2I0</accession>
<evidence type="ECO:0000313" key="2">
    <source>
        <dbReference type="Proteomes" id="UP000053477"/>
    </source>
</evidence>
<dbReference type="Proteomes" id="UP000053477">
    <property type="component" value="Unassembled WGS sequence"/>
</dbReference>